<gene>
    <name evidence="8" type="primary">pol</name>
    <name evidence="8" type="ORF">CR513_07887</name>
</gene>
<dbReference type="CDD" id="cd09274">
    <property type="entry name" value="RNase_HI_RT_Ty3"/>
    <property type="match status" value="1"/>
</dbReference>
<evidence type="ECO:0000256" key="1">
    <source>
        <dbReference type="ARBA" id="ARBA00022679"/>
    </source>
</evidence>
<name>A0A371HYR5_MUCPR</name>
<dbReference type="PANTHER" id="PTHR34072">
    <property type="entry name" value="ENZYMATIC POLYPROTEIN-RELATED"/>
    <property type="match status" value="1"/>
</dbReference>
<keyword evidence="3" id="KW-0540">Nuclease</keyword>
<organism evidence="8 9">
    <name type="scientific">Mucuna pruriens</name>
    <name type="common">Velvet bean</name>
    <name type="synonym">Dolichos pruriens</name>
    <dbReference type="NCBI Taxonomy" id="157652"/>
    <lineage>
        <taxon>Eukaryota</taxon>
        <taxon>Viridiplantae</taxon>
        <taxon>Streptophyta</taxon>
        <taxon>Embryophyta</taxon>
        <taxon>Tracheophyta</taxon>
        <taxon>Spermatophyta</taxon>
        <taxon>Magnoliopsida</taxon>
        <taxon>eudicotyledons</taxon>
        <taxon>Gunneridae</taxon>
        <taxon>Pentapetalae</taxon>
        <taxon>rosids</taxon>
        <taxon>fabids</taxon>
        <taxon>Fabales</taxon>
        <taxon>Fabaceae</taxon>
        <taxon>Papilionoideae</taxon>
        <taxon>50 kb inversion clade</taxon>
        <taxon>NPAAA clade</taxon>
        <taxon>indigoferoid/millettioid clade</taxon>
        <taxon>Phaseoleae</taxon>
        <taxon>Mucuna</taxon>
    </lineage>
</organism>
<dbReference type="Gene3D" id="3.10.20.370">
    <property type="match status" value="1"/>
</dbReference>
<dbReference type="AlphaFoldDB" id="A0A371HYR5"/>
<dbReference type="Pfam" id="PF17917">
    <property type="entry name" value="RT_RNaseH"/>
    <property type="match status" value="1"/>
</dbReference>
<feature type="domain" description="Reverse transcriptase RNase H-like" evidence="7">
    <location>
        <begin position="2"/>
        <end position="96"/>
    </location>
</feature>
<protein>
    <submittedName>
        <fullName evidence="8">Retrovirus-related Pol polyprotein from transposon 17.6</fullName>
    </submittedName>
</protein>
<evidence type="ECO:0000256" key="5">
    <source>
        <dbReference type="ARBA" id="ARBA00022801"/>
    </source>
</evidence>
<keyword evidence="9" id="KW-1185">Reference proteome</keyword>
<dbReference type="Proteomes" id="UP000257109">
    <property type="component" value="Unassembled WGS sequence"/>
</dbReference>
<evidence type="ECO:0000256" key="3">
    <source>
        <dbReference type="ARBA" id="ARBA00022722"/>
    </source>
</evidence>
<dbReference type="InterPro" id="IPR041373">
    <property type="entry name" value="RT_RNaseH"/>
</dbReference>
<evidence type="ECO:0000313" key="8">
    <source>
        <dbReference type="EMBL" id="RDY07947.1"/>
    </source>
</evidence>
<dbReference type="GO" id="GO:0004519">
    <property type="term" value="F:endonuclease activity"/>
    <property type="evidence" value="ECO:0007669"/>
    <property type="project" value="UniProtKB-KW"/>
</dbReference>
<sequence>MCDASNLALGTVLGQQVGKHSHVIAYASCTLDSTQANYTTIENELLDIVFALDKFRFYLLDSKIVVFSDHATLKLLLKKSDVELRLIRWMLLLQEFDIEIRDKSREPNIIGRTRQLGRFGMSKALISDQGSYFYNKIMSTLLEKYGVVHRVSTIIPKPMGRSRIAYQTPLGMFPYQIDFGKACHLPIEIEHHAYWATKRCNLAFDQAGKERKLQSQALDKLCFEAYENSKIYKEKVKRFHDNMVLRKELKVGKKVNEATDKTFKVNGHQLKLFHVCPTMMEGDVEDLSLVKPTFLEVQIIAPRKSFTPFSFMIFLILLEVQNSNLIDNLKSTSYDPEFMLIRDYDYDRNMYLYNHQFLNIDMANGSNGYHLNRNRQASISDVKLNLLAGKAAQDMAFFSVYGVGGRDYYPMARTVRAHAMEATEAADGKLSEVHEVT</sequence>
<keyword evidence="5" id="KW-0378">Hydrolase</keyword>
<evidence type="ECO:0000256" key="2">
    <source>
        <dbReference type="ARBA" id="ARBA00022695"/>
    </source>
</evidence>
<keyword evidence="6" id="KW-0695">RNA-directed DNA polymerase</keyword>
<evidence type="ECO:0000256" key="6">
    <source>
        <dbReference type="ARBA" id="ARBA00022918"/>
    </source>
</evidence>
<dbReference type="InterPro" id="IPR043502">
    <property type="entry name" value="DNA/RNA_pol_sf"/>
</dbReference>
<proteinExistence type="predicted"/>
<keyword evidence="1" id="KW-0808">Transferase</keyword>
<keyword evidence="4" id="KW-0255">Endonuclease</keyword>
<reference evidence="8" key="1">
    <citation type="submission" date="2018-05" db="EMBL/GenBank/DDBJ databases">
        <title>Draft genome of Mucuna pruriens seed.</title>
        <authorList>
            <person name="Nnadi N.E."/>
            <person name="Vos R."/>
            <person name="Hasami M.H."/>
            <person name="Devisetty U.K."/>
            <person name="Aguiy J.C."/>
        </authorList>
    </citation>
    <scope>NUCLEOTIDE SEQUENCE [LARGE SCALE GENOMIC DNA]</scope>
    <source>
        <strain evidence="8">JCA_2017</strain>
    </source>
</reference>
<dbReference type="EMBL" id="QJKJ01001371">
    <property type="protein sequence ID" value="RDY07947.1"/>
    <property type="molecule type" value="Genomic_DNA"/>
</dbReference>
<evidence type="ECO:0000259" key="7">
    <source>
        <dbReference type="Pfam" id="PF17917"/>
    </source>
</evidence>
<comment type="caution">
    <text evidence="8">The sequence shown here is derived from an EMBL/GenBank/DDBJ whole genome shotgun (WGS) entry which is preliminary data.</text>
</comment>
<evidence type="ECO:0000313" key="9">
    <source>
        <dbReference type="Proteomes" id="UP000257109"/>
    </source>
</evidence>
<dbReference type="GO" id="GO:0003964">
    <property type="term" value="F:RNA-directed DNA polymerase activity"/>
    <property type="evidence" value="ECO:0007669"/>
    <property type="project" value="UniProtKB-KW"/>
</dbReference>
<accession>A0A371HYR5</accession>
<keyword evidence="2" id="KW-0548">Nucleotidyltransferase</keyword>
<evidence type="ECO:0000256" key="4">
    <source>
        <dbReference type="ARBA" id="ARBA00022759"/>
    </source>
</evidence>
<dbReference type="SUPFAM" id="SSF56672">
    <property type="entry name" value="DNA/RNA polymerases"/>
    <property type="match status" value="1"/>
</dbReference>
<feature type="non-terminal residue" evidence="8">
    <location>
        <position position="1"/>
    </location>
</feature>
<dbReference type="PANTHER" id="PTHR34072:SF57">
    <property type="entry name" value="RNA-DIRECTED DNA POLYMERASE"/>
    <property type="match status" value="1"/>
</dbReference>
<dbReference type="GO" id="GO:0016787">
    <property type="term" value="F:hydrolase activity"/>
    <property type="evidence" value="ECO:0007669"/>
    <property type="project" value="UniProtKB-KW"/>
</dbReference>
<dbReference type="FunFam" id="3.10.20.370:FF:000001">
    <property type="entry name" value="Retrovirus-related Pol polyprotein from transposon 17.6-like protein"/>
    <property type="match status" value="1"/>
</dbReference>